<comment type="caution">
    <text evidence="2">The sequence shown here is derived from an EMBL/GenBank/DDBJ whole genome shotgun (WGS) entry which is preliminary data.</text>
</comment>
<protein>
    <submittedName>
        <fullName evidence="2">Uncharacterized protein</fullName>
    </submittedName>
</protein>
<name>A0AAV4G4F0_9GAST</name>
<keyword evidence="3" id="KW-1185">Reference proteome</keyword>
<dbReference type="EMBL" id="BMAT01001094">
    <property type="protein sequence ID" value="GFR79536.1"/>
    <property type="molecule type" value="Genomic_DNA"/>
</dbReference>
<dbReference type="Proteomes" id="UP000762676">
    <property type="component" value="Unassembled WGS sequence"/>
</dbReference>
<organism evidence="2 3">
    <name type="scientific">Elysia marginata</name>
    <dbReference type="NCBI Taxonomy" id="1093978"/>
    <lineage>
        <taxon>Eukaryota</taxon>
        <taxon>Metazoa</taxon>
        <taxon>Spiralia</taxon>
        <taxon>Lophotrochozoa</taxon>
        <taxon>Mollusca</taxon>
        <taxon>Gastropoda</taxon>
        <taxon>Heterobranchia</taxon>
        <taxon>Euthyneura</taxon>
        <taxon>Panpulmonata</taxon>
        <taxon>Sacoglossa</taxon>
        <taxon>Placobranchoidea</taxon>
        <taxon>Plakobranchidae</taxon>
        <taxon>Elysia</taxon>
    </lineage>
</organism>
<reference evidence="2 3" key="1">
    <citation type="journal article" date="2021" name="Elife">
        <title>Chloroplast acquisition without the gene transfer in kleptoplastic sea slugs, Plakobranchus ocellatus.</title>
        <authorList>
            <person name="Maeda T."/>
            <person name="Takahashi S."/>
            <person name="Yoshida T."/>
            <person name="Shimamura S."/>
            <person name="Takaki Y."/>
            <person name="Nagai Y."/>
            <person name="Toyoda A."/>
            <person name="Suzuki Y."/>
            <person name="Arimoto A."/>
            <person name="Ishii H."/>
            <person name="Satoh N."/>
            <person name="Nishiyama T."/>
            <person name="Hasebe M."/>
            <person name="Maruyama T."/>
            <person name="Minagawa J."/>
            <person name="Obokata J."/>
            <person name="Shigenobu S."/>
        </authorList>
    </citation>
    <scope>NUCLEOTIDE SEQUENCE [LARGE SCALE GENOMIC DNA]</scope>
</reference>
<evidence type="ECO:0000313" key="2">
    <source>
        <dbReference type="EMBL" id="GFR79536.1"/>
    </source>
</evidence>
<evidence type="ECO:0000256" key="1">
    <source>
        <dbReference type="SAM" id="MobiDB-lite"/>
    </source>
</evidence>
<dbReference type="AlphaFoldDB" id="A0AAV4G4F0"/>
<feature type="region of interest" description="Disordered" evidence="1">
    <location>
        <begin position="1"/>
        <end position="33"/>
    </location>
</feature>
<sequence>MRLARVETPNSRDAPVRPQASAHPSQARNQRKLLPGRDRVTFMTFINYIPICIHYRGEREQEKGIHYPRVLCFLSLAPPRRGSETIPRQQLAVCSQKLLQIS</sequence>
<accession>A0AAV4G4F0</accession>
<proteinExistence type="predicted"/>
<gene>
    <name evidence="2" type="ORF">ElyMa_000558300</name>
</gene>
<evidence type="ECO:0000313" key="3">
    <source>
        <dbReference type="Proteomes" id="UP000762676"/>
    </source>
</evidence>